<gene>
    <name evidence="3" type="ORF">FK268_09250</name>
</gene>
<accession>A0A5C5RQR7</accession>
<proteinExistence type="predicted"/>
<dbReference type="Pfam" id="PF24029">
    <property type="entry name" value="DUF7340"/>
    <property type="match status" value="1"/>
</dbReference>
<evidence type="ECO:0000259" key="1">
    <source>
        <dbReference type="Pfam" id="PF24029"/>
    </source>
</evidence>
<dbReference type="AlphaFoldDB" id="A0A5C5RQR7"/>
<protein>
    <submittedName>
        <fullName evidence="3">Uncharacterized protein</fullName>
    </submittedName>
</protein>
<comment type="caution">
    <text evidence="3">The sequence shown here is derived from an EMBL/GenBank/DDBJ whole genome shotgun (WGS) entry which is preliminary data.</text>
</comment>
<sequence>MTAPHEIPEQEFRQRLHQFRDAIHDLIGARFQNFQLDDGSNSIHEADCRYQQLRAHLAGQQGTGNSHAHRSMPALWADAVDVLRDIDATVTAWQPDPGPFDGDLTHAPTPETVRRLRLLEARPWAPANTTDLTVAARALERWAKQVDDLLDPPPRIDLAAPCPACGESIAYRRDSAGETVRSAALQVSSDGCTCLCCRYTWTPDYFTHLARTIGCALPTGVLE</sequence>
<evidence type="ECO:0000313" key="4">
    <source>
        <dbReference type="Proteomes" id="UP000319792"/>
    </source>
</evidence>
<dbReference type="Proteomes" id="UP000319792">
    <property type="component" value="Unassembled WGS sequence"/>
</dbReference>
<reference evidence="3 4" key="1">
    <citation type="submission" date="2019-08" db="EMBL/GenBank/DDBJ databases">
        <title>Tsukamurella conjunctivitidis sp. nov., Tsukamurella assacharolytica sp. nov. and Tsukamurella sputae sp. nov. isolated from patients with conjunctivitis, bacteraemia (lymphoma) and respiratory infection (sputum) in Hong Kong.</title>
        <authorList>
            <person name="Fok K.M.N."/>
            <person name="Fong J.Y.H."/>
        </authorList>
    </citation>
    <scope>NUCLEOTIDE SEQUENCE [LARGE SCALE GENOMIC DNA]</scope>
    <source>
        <strain evidence="3 4">HKU70</strain>
    </source>
</reference>
<dbReference type="Pfam" id="PF24030">
    <property type="entry name" value="DUF7341"/>
    <property type="match status" value="1"/>
</dbReference>
<name>A0A5C5RQR7_9ACTN</name>
<keyword evidence="4" id="KW-1185">Reference proteome</keyword>
<dbReference type="InterPro" id="IPR055764">
    <property type="entry name" value="DUF7340"/>
</dbReference>
<dbReference type="EMBL" id="VIGV01000002">
    <property type="protein sequence ID" value="TWS25366.1"/>
    <property type="molecule type" value="Genomic_DNA"/>
</dbReference>
<dbReference type="InterPro" id="IPR055765">
    <property type="entry name" value="DUF7341"/>
</dbReference>
<evidence type="ECO:0000259" key="2">
    <source>
        <dbReference type="Pfam" id="PF24030"/>
    </source>
</evidence>
<dbReference type="RefSeq" id="WP_146433294.1">
    <property type="nucleotide sequence ID" value="NZ_VIGV01000002.1"/>
</dbReference>
<feature type="domain" description="DUF7340" evidence="1">
    <location>
        <begin position="154"/>
        <end position="215"/>
    </location>
</feature>
<dbReference type="OrthoDB" id="3700898at2"/>
<organism evidence="3 4">
    <name type="scientific">Tsukamurella sputi</name>
    <dbReference type="NCBI Taxonomy" id="2591848"/>
    <lineage>
        <taxon>Bacteria</taxon>
        <taxon>Bacillati</taxon>
        <taxon>Actinomycetota</taxon>
        <taxon>Actinomycetes</taxon>
        <taxon>Mycobacteriales</taxon>
        <taxon>Tsukamurellaceae</taxon>
        <taxon>Tsukamurella</taxon>
    </lineage>
</organism>
<evidence type="ECO:0000313" key="3">
    <source>
        <dbReference type="EMBL" id="TWS25366.1"/>
    </source>
</evidence>
<feature type="domain" description="DUF7341" evidence="2">
    <location>
        <begin position="12"/>
        <end position="150"/>
    </location>
</feature>